<dbReference type="PROSITE" id="PS00211">
    <property type="entry name" value="ABC_TRANSPORTER_1"/>
    <property type="match status" value="1"/>
</dbReference>
<evidence type="ECO:0000259" key="5">
    <source>
        <dbReference type="PROSITE" id="PS50893"/>
    </source>
</evidence>
<dbReference type="OrthoDB" id="977540at2"/>
<comment type="caution">
    <text evidence="6">The sequence shown here is derived from an EMBL/GenBank/DDBJ whole genome shotgun (WGS) entry which is preliminary data.</text>
</comment>
<name>A0A364RDT4_9BACT</name>
<evidence type="ECO:0000313" key="6">
    <source>
        <dbReference type="EMBL" id="RAU82439.1"/>
    </source>
</evidence>
<reference evidence="6 7" key="2">
    <citation type="submission" date="2018-07" db="EMBL/GenBank/DDBJ databases">
        <title>Pontibacter sp. 2b14 genomic sequence and assembly.</title>
        <authorList>
            <person name="Du Z.-J."/>
        </authorList>
    </citation>
    <scope>NUCLEOTIDE SEQUENCE [LARGE SCALE GENOMIC DNA]</scope>
    <source>
        <strain evidence="6 7">2b14</strain>
    </source>
</reference>
<evidence type="ECO:0000313" key="7">
    <source>
        <dbReference type="Proteomes" id="UP000251692"/>
    </source>
</evidence>
<protein>
    <submittedName>
        <fullName evidence="6">ABC transporter ATP-binding protein</fullName>
    </submittedName>
</protein>
<reference evidence="6 7" key="1">
    <citation type="submission" date="2018-06" db="EMBL/GenBank/DDBJ databases">
        <authorList>
            <person name="Liu Z.-W."/>
        </authorList>
    </citation>
    <scope>NUCLEOTIDE SEQUENCE [LARGE SCALE GENOMIC DNA]</scope>
    <source>
        <strain evidence="6 7">2b14</strain>
    </source>
</reference>
<dbReference type="InterPro" id="IPR017871">
    <property type="entry name" value="ABC_transporter-like_CS"/>
</dbReference>
<dbReference type="InterPro" id="IPR027417">
    <property type="entry name" value="P-loop_NTPase"/>
</dbReference>
<dbReference type="GO" id="GO:0016887">
    <property type="term" value="F:ATP hydrolysis activity"/>
    <property type="evidence" value="ECO:0007669"/>
    <property type="project" value="InterPro"/>
</dbReference>
<evidence type="ECO:0000256" key="2">
    <source>
        <dbReference type="ARBA" id="ARBA00022448"/>
    </source>
</evidence>
<keyword evidence="3" id="KW-0547">Nucleotide-binding</keyword>
<dbReference type="Proteomes" id="UP000251692">
    <property type="component" value="Unassembled WGS sequence"/>
</dbReference>
<dbReference type="PROSITE" id="PS50893">
    <property type="entry name" value="ABC_TRANSPORTER_2"/>
    <property type="match status" value="1"/>
</dbReference>
<keyword evidence="4 6" id="KW-0067">ATP-binding</keyword>
<dbReference type="RefSeq" id="WP_112306031.1">
    <property type="nucleotide sequence ID" value="NZ_QMDV01000003.1"/>
</dbReference>
<dbReference type="AlphaFoldDB" id="A0A364RDT4"/>
<dbReference type="InterPro" id="IPR003593">
    <property type="entry name" value="AAA+_ATPase"/>
</dbReference>
<sequence length="298" mass="32202">MAIVLDIQHLSKKYGSLQAVDNLTLQVEAGSIYGLLGPNGSGKTTTLGMVLDVINPSSGSFTWFGKPVSRDTKRRIGALLETPNFYPYLSASQNLRLYASIKGADPASINEMLDLVGLGTRSHSAFSGFSLGMKQRLALAAAMLANPEVLVLDEPTNGLDPQGIAEVRDLILRIAAQGKTIILASHLLDEVEKVCTHVAVLQAGKLKVNGPVTNILAKTEQVLISTDEAGRALQLLEHLPYVTSFASEKECIAVTLQENYTSADLNRDMFAQQIVLSQLVVRRKSLEAQFLEITKNNA</sequence>
<keyword evidence="2" id="KW-0813">Transport</keyword>
<dbReference type="GO" id="GO:0005524">
    <property type="term" value="F:ATP binding"/>
    <property type="evidence" value="ECO:0007669"/>
    <property type="project" value="UniProtKB-KW"/>
</dbReference>
<comment type="similarity">
    <text evidence="1">Belongs to the ABC transporter superfamily.</text>
</comment>
<dbReference type="PANTHER" id="PTHR43335:SF2">
    <property type="entry name" value="ABC TRANSPORTER, ATP-BINDING PROTEIN"/>
    <property type="match status" value="1"/>
</dbReference>
<feature type="domain" description="ABC transporter" evidence="5">
    <location>
        <begin position="5"/>
        <end position="228"/>
    </location>
</feature>
<dbReference type="Gene3D" id="3.40.50.300">
    <property type="entry name" value="P-loop containing nucleotide triphosphate hydrolases"/>
    <property type="match status" value="1"/>
</dbReference>
<evidence type="ECO:0000256" key="3">
    <source>
        <dbReference type="ARBA" id="ARBA00022741"/>
    </source>
</evidence>
<keyword evidence="7" id="KW-1185">Reference proteome</keyword>
<accession>A0A364RDT4</accession>
<dbReference type="SUPFAM" id="SSF52540">
    <property type="entry name" value="P-loop containing nucleoside triphosphate hydrolases"/>
    <property type="match status" value="1"/>
</dbReference>
<dbReference type="SMART" id="SM00382">
    <property type="entry name" value="AAA"/>
    <property type="match status" value="1"/>
</dbReference>
<proteinExistence type="inferred from homology"/>
<dbReference type="Pfam" id="PF00005">
    <property type="entry name" value="ABC_tran"/>
    <property type="match status" value="1"/>
</dbReference>
<organism evidence="6 7">
    <name type="scientific">Pontibacter arcticus</name>
    <dbReference type="NCBI Taxonomy" id="2080288"/>
    <lineage>
        <taxon>Bacteria</taxon>
        <taxon>Pseudomonadati</taxon>
        <taxon>Bacteroidota</taxon>
        <taxon>Cytophagia</taxon>
        <taxon>Cytophagales</taxon>
        <taxon>Hymenobacteraceae</taxon>
        <taxon>Pontibacter</taxon>
    </lineage>
</organism>
<evidence type="ECO:0000256" key="4">
    <source>
        <dbReference type="ARBA" id="ARBA00022840"/>
    </source>
</evidence>
<evidence type="ECO:0000256" key="1">
    <source>
        <dbReference type="ARBA" id="ARBA00005417"/>
    </source>
</evidence>
<dbReference type="EMBL" id="QMDV01000003">
    <property type="protein sequence ID" value="RAU82439.1"/>
    <property type="molecule type" value="Genomic_DNA"/>
</dbReference>
<gene>
    <name evidence="6" type="ORF">DP923_11685</name>
</gene>
<dbReference type="PANTHER" id="PTHR43335">
    <property type="entry name" value="ABC TRANSPORTER, ATP-BINDING PROTEIN"/>
    <property type="match status" value="1"/>
</dbReference>
<dbReference type="InterPro" id="IPR003439">
    <property type="entry name" value="ABC_transporter-like_ATP-bd"/>
</dbReference>